<evidence type="ECO:0008006" key="5">
    <source>
        <dbReference type="Google" id="ProtNLM"/>
    </source>
</evidence>
<proteinExistence type="predicted"/>
<feature type="compositionally biased region" description="Gly residues" evidence="1">
    <location>
        <begin position="102"/>
        <end position="122"/>
    </location>
</feature>
<dbReference type="AlphaFoldDB" id="A0A3Q7F5W3"/>
<gene>
    <name evidence="3" type="primary">LOC104646023</name>
</gene>
<keyword evidence="4" id="KW-1185">Reference proteome</keyword>
<sequence length="154" mass="15414">MATTILVVILIITSVLTYPINARSLMAMKEKPKASADEQNEYFQHPLSPFFGGFGGVRGAIRPPFGLGAGFGGFGGSIGGAFGSGFGPFAGNGGTSSARSGSGSGSGSGFGSGINEGFGNNGGNNPNDKIEGELDTGDLGEGGDATIKNDMHHH</sequence>
<feature type="chain" id="PRO_5018550298" description="Glycine-rich protein" evidence="2">
    <location>
        <begin position="18"/>
        <end position="154"/>
    </location>
</feature>
<reference evidence="3" key="1">
    <citation type="journal article" date="2012" name="Nature">
        <title>The tomato genome sequence provides insights into fleshy fruit evolution.</title>
        <authorList>
            <consortium name="Tomato Genome Consortium"/>
        </authorList>
    </citation>
    <scope>NUCLEOTIDE SEQUENCE [LARGE SCALE GENOMIC DNA]</scope>
    <source>
        <strain evidence="3">cv. Heinz 1706</strain>
    </source>
</reference>
<dbReference type="InParanoid" id="A0A3Q7F5W3"/>
<dbReference type="OMA" id="NEYFQHP"/>
<evidence type="ECO:0000256" key="2">
    <source>
        <dbReference type="SAM" id="SignalP"/>
    </source>
</evidence>
<evidence type="ECO:0000313" key="4">
    <source>
        <dbReference type="Proteomes" id="UP000004994"/>
    </source>
</evidence>
<dbReference type="Gramene" id="Solyc02g080760.1.1">
    <property type="protein sequence ID" value="Solyc02g080760.1.1.1"/>
    <property type="gene ID" value="Solyc02g080760.1"/>
</dbReference>
<feature type="region of interest" description="Disordered" evidence="1">
    <location>
        <begin position="93"/>
        <end position="154"/>
    </location>
</feature>
<dbReference type="PaxDb" id="4081-Solyc02g080760.1.1"/>
<dbReference type="Proteomes" id="UP000004994">
    <property type="component" value="Chromosome 2"/>
</dbReference>
<name>A0A3Q7F5W3_SOLLC</name>
<evidence type="ECO:0000256" key="1">
    <source>
        <dbReference type="SAM" id="MobiDB-lite"/>
    </source>
</evidence>
<accession>A0A3Q7F5W3</accession>
<organism evidence="3">
    <name type="scientific">Solanum lycopersicum</name>
    <name type="common">Tomato</name>
    <name type="synonym">Lycopersicon esculentum</name>
    <dbReference type="NCBI Taxonomy" id="4081"/>
    <lineage>
        <taxon>Eukaryota</taxon>
        <taxon>Viridiplantae</taxon>
        <taxon>Streptophyta</taxon>
        <taxon>Embryophyta</taxon>
        <taxon>Tracheophyta</taxon>
        <taxon>Spermatophyta</taxon>
        <taxon>Magnoliopsida</taxon>
        <taxon>eudicotyledons</taxon>
        <taxon>Gunneridae</taxon>
        <taxon>Pentapetalae</taxon>
        <taxon>asterids</taxon>
        <taxon>lamiids</taxon>
        <taxon>Solanales</taxon>
        <taxon>Solanaceae</taxon>
        <taxon>Solanoideae</taxon>
        <taxon>Solaneae</taxon>
        <taxon>Solanum</taxon>
        <taxon>Solanum subgen. Lycopersicon</taxon>
    </lineage>
</organism>
<keyword evidence="2" id="KW-0732">Signal</keyword>
<evidence type="ECO:0000313" key="3">
    <source>
        <dbReference type="EnsemblPlants" id="Solyc02g080760.1.1.1"/>
    </source>
</evidence>
<protein>
    <recommendedName>
        <fullName evidence="5">Glycine-rich protein</fullName>
    </recommendedName>
</protein>
<reference evidence="3" key="2">
    <citation type="submission" date="2019-01" db="UniProtKB">
        <authorList>
            <consortium name="EnsemblPlants"/>
        </authorList>
    </citation>
    <scope>IDENTIFICATION</scope>
    <source>
        <strain evidence="3">cv. Heinz 1706</strain>
    </source>
</reference>
<dbReference type="OrthoDB" id="10596896at2759"/>
<feature type="signal peptide" evidence="2">
    <location>
        <begin position="1"/>
        <end position="17"/>
    </location>
</feature>
<dbReference type="EnsemblPlants" id="Solyc02g080760.1.1">
    <property type="protein sequence ID" value="Solyc02g080760.1.1.1"/>
    <property type="gene ID" value="Solyc02g080760.1"/>
</dbReference>